<comment type="caution">
    <text evidence="1">The sequence shown here is derived from an EMBL/GenBank/DDBJ whole genome shotgun (WGS) entry which is preliminary data.</text>
</comment>
<reference evidence="1" key="1">
    <citation type="submission" date="2022-04" db="EMBL/GenBank/DDBJ databases">
        <title>Chromosome-scale genome assembly of Holotrichia oblita Faldermann.</title>
        <authorList>
            <person name="Rongchong L."/>
        </authorList>
    </citation>
    <scope>NUCLEOTIDE SEQUENCE</scope>
    <source>
        <strain evidence="1">81SQS9</strain>
    </source>
</reference>
<evidence type="ECO:0000313" key="1">
    <source>
        <dbReference type="EMBL" id="KAI4455002.1"/>
    </source>
</evidence>
<proteinExistence type="predicted"/>
<name>A0ACB9SJ21_HOLOL</name>
<keyword evidence="2" id="KW-1185">Reference proteome</keyword>
<evidence type="ECO:0000313" key="2">
    <source>
        <dbReference type="Proteomes" id="UP001056778"/>
    </source>
</evidence>
<organism evidence="1 2">
    <name type="scientific">Holotrichia oblita</name>
    <name type="common">Chafer beetle</name>
    <dbReference type="NCBI Taxonomy" id="644536"/>
    <lineage>
        <taxon>Eukaryota</taxon>
        <taxon>Metazoa</taxon>
        <taxon>Ecdysozoa</taxon>
        <taxon>Arthropoda</taxon>
        <taxon>Hexapoda</taxon>
        <taxon>Insecta</taxon>
        <taxon>Pterygota</taxon>
        <taxon>Neoptera</taxon>
        <taxon>Endopterygota</taxon>
        <taxon>Coleoptera</taxon>
        <taxon>Polyphaga</taxon>
        <taxon>Scarabaeiformia</taxon>
        <taxon>Scarabaeidae</taxon>
        <taxon>Melolonthinae</taxon>
        <taxon>Holotrichia</taxon>
    </lineage>
</organism>
<sequence>MMVCINPAGEDYEENQHVMKFAEISRTVKVNKGESRYTPYRKKVISKAAVHTPLSSKVPIVAPLVFTPQIPSVKLDLENFESCDAVVTRLLKILKARKDNMFAFDREVTTREQNFRKQLIEINHENVISKHEIRNMKMILKQAKHRSQNYETKVLNLATDNENLALKADELQNVIRNLKCTIDEKDLKINRNLLEKERTRQKFVIEKEKHNQEVDEHLRRQREELENQMQVKEIKLRKVKEILEKDDIIIEPIKVENEMQTLEMEFETPKTPKTPSHHRNTAISGSRRRSRSAGDVWLEHNAVVPTELGTVFQPSMKKRKSITKLSKASDVLNPKQSKYCLIAQEADTEGVLETKLYKADIVQTCGGGAQIIFNDVERLRQESPTGTPRNT</sequence>
<protein>
    <submittedName>
        <fullName evidence="1">Arf6-interacting domain of mitotic kinesin-like protein 1</fullName>
    </submittedName>
</protein>
<accession>A0ACB9SJ21</accession>
<gene>
    <name evidence="1" type="ORF">MML48_9g00003297</name>
</gene>
<dbReference type="EMBL" id="CM043023">
    <property type="protein sequence ID" value="KAI4455002.1"/>
    <property type="molecule type" value="Genomic_DNA"/>
</dbReference>
<dbReference type="Proteomes" id="UP001056778">
    <property type="component" value="Chromosome 9"/>
</dbReference>